<gene>
    <name evidence="5" type="ORF">THTE_3267</name>
</gene>
<dbReference type="Gene3D" id="3.60.20.30">
    <property type="entry name" value="(Glycosyl)asparaginase"/>
    <property type="match status" value="1"/>
</dbReference>
<sequence length="306" mass="32408">MEIPVIQPPLILSTWHFGRIANRAGWAVLSEGGNALDAAEAGCRAVEEDPSVTSVGFGGYPDASGEVTLDALIMAGPHRCGAVACLRHYLPAISIARRVMEKTPHVLLVGPGAEAFAAAEGFSQRTLLTQEAREAWERWKQEHGSSSNEKLLRDNSPGEEPHDTIGVLALDAAGHIAGGCSTSGLPFKLPGRVGDSPLVGHGLYVDPEVGGAVGTGHGELIMRVCGTFLIVEEMRRGASPAEAIKAALERINRQCRPDPRQQAAFIALRCDGAWSAGCLRKGFQVAVRSATVETLTEPHLVLMKGD</sequence>
<name>A0A286RIT4_9BACT</name>
<dbReference type="KEGG" id="ttf:THTE_3267"/>
<dbReference type="Proteomes" id="UP000215086">
    <property type="component" value="Chromosome"/>
</dbReference>
<organism evidence="5 6">
    <name type="scientific">Thermogutta terrifontis</name>
    <dbReference type="NCBI Taxonomy" id="1331910"/>
    <lineage>
        <taxon>Bacteria</taxon>
        <taxon>Pseudomonadati</taxon>
        <taxon>Planctomycetota</taxon>
        <taxon>Planctomycetia</taxon>
        <taxon>Pirellulales</taxon>
        <taxon>Thermoguttaceae</taxon>
        <taxon>Thermogutta</taxon>
    </lineage>
</organism>
<dbReference type="AlphaFoldDB" id="A0A286RIT4"/>
<evidence type="ECO:0000256" key="1">
    <source>
        <dbReference type="PIRSR" id="PIRSR600246-1"/>
    </source>
</evidence>
<reference evidence="5 6" key="1">
    <citation type="journal article" name="Front. Microbiol.">
        <title>Sugar Metabolism of the First Thermophilic Planctomycete Thermogutta terrifontis: Comparative Genomic and Transcriptomic Approaches.</title>
        <authorList>
            <person name="Elcheninov A.G."/>
            <person name="Menzel P."/>
            <person name="Gudbergsdottir S.R."/>
            <person name="Slesarev A.I."/>
            <person name="Kadnikov V.V."/>
            <person name="Krogh A."/>
            <person name="Bonch-Osmolovskaya E.A."/>
            <person name="Peng X."/>
            <person name="Kublanov I.V."/>
        </authorList>
    </citation>
    <scope>NUCLEOTIDE SEQUENCE [LARGE SCALE GENOMIC DNA]</scope>
    <source>
        <strain evidence="5 6">R1</strain>
    </source>
</reference>
<evidence type="ECO:0000256" key="2">
    <source>
        <dbReference type="PIRSR" id="PIRSR600246-2"/>
    </source>
</evidence>
<evidence type="ECO:0000313" key="6">
    <source>
        <dbReference type="Proteomes" id="UP000215086"/>
    </source>
</evidence>
<keyword evidence="5" id="KW-0378">Hydrolase</keyword>
<dbReference type="PANTHER" id="PTHR10188:SF6">
    <property type="entry name" value="N(4)-(BETA-N-ACETYLGLUCOSAMINYL)-L-ASPARAGINASE"/>
    <property type="match status" value="1"/>
</dbReference>
<dbReference type="Pfam" id="PF01112">
    <property type="entry name" value="Asparaginase_2"/>
    <property type="match status" value="1"/>
</dbReference>
<feature type="site" description="Cleavage; by autolysis" evidence="3">
    <location>
        <begin position="163"/>
        <end position="164"/>
    </location>
</feature>
<evidence type="ECO:0000256" key="4">
    <source>
        <dbReference type="SAM" id="MobiDB-lite"/>
    </source>
</evidence>
<proteinExistence type="predicted"/>
<protein>
    <submittedName>
        <fullName evidence="5">L-asparaginase</fullName>
        <ecNumber evidence="5">3.5.1.1</ecNumber>
    </submittedName>
</protein>
<accession>A0A286RIT4</accession>
<dbReference type="InterPro" id="IPR000246">
    <property type="entry name" value="Peptidase_T2"/>
</dbReference>
<dbReference type="InterPro" id="IPR029055">
    <property type="entry name" value="Ntn_hydrolases_N"/>
</dbReference>
<evidence type="ECO:0000256" key="3">
    <source>
        <dbReference type="PIRSR" id="PIRSR600246-3"/>
    </source>
</evidence>
<dbReference type="EC" id="3.5.1.1" evidence="5"/>
<dbReference type="RefSeq" id="WP_095415795.1">
    <property type="nucleotide sequence ID" value="NZ_CP018477.1"/>
</dbReference>
<feature type="binding site" evidence="2">
    <location>
        <begin position="215"/>
        <end position="218"/>
    </location>
    <ligand>
        <name>substrate</name>
    </ligand>
</feature>
<dbReference type="EMBL" id="CP018477">
    <property type="protein sequence ID" value="ASV75869.1"/>
    <property type="molecule type" value="Genomic_DNA"/>
</dbReference>
<dbReference type="GO" id="GO:0005737">
    <property type="term" value="C:cytoplasm"/>
    <property type="evidence" value="ECO:0007669"/>
    <property type="project" value="TreeGrafter"/>
</dbReference>
<evidence type="ECO:0000313" key="5">
    <source>
        <dbReference type="EMBL" id="ASV75869.1"/>
    </source>
</evidence>
<dbReference type="OrthoDB" id="9780217at2"/>
<feature type="region of interest" description="Disordered" evidence="4">
    <location>
        <begin position="140"/>
        <end position="160"/>
    </location>
</feature>
<dbReference type="CDD" id="cd04513">
    <property type="entry name" value="Glycosylasparaginase"/>
    <property type="match status" value="1"/>
</dbReference>
<feature type="active site" description="Nucleophile" evidence="1">
    <location>
        <position position="164"/>
    </location>
</feature>
<feature type="binding site" evidence="2">
    <location>
        <begin position="192"/>
        <end position="195"/>
    </location>
    <ligand>
        <name>substrate</name>
    </ligand>
</feature>
<keyword evidence="6" id="KW-1185">Reference proteome</keyword>
<dbReference type="PANTHER" id="PTHR10188">
    <property type="entry name" value="L-ASPARAGINASE"/>
    <property type="match status" value="1"/>
</dbReference>
<dbReference type="SUPFAM" id="SSF56235">
    <property type="entry name" value="N-terminal nucleophile aminohydrolases (Ntn hydrolases)"/>
    <property type="match status" value="1"/>
</dbReference>
<dbReference type="FunFam" id="3.60.20.30:FF:000005">
    <property type="entry name" value="N(4)-(Beta-N-acetylglucosaminyl)-L-asparaginase"/>
    <property type="match status" value="1"/>
</dbReference>
<dbReference type="GO" id="GO:0004067">
    <property type="term" value="F:asparaginase activity"/>
    <property type="evidence" value="ECO:0007669"/>
    <property type="project" value="UniProtKB-EC"/>
</dbReference>